<accession>A0A9D1DDY4</accession>
<reference evidence="3" key="2">
    <citation type="journal article" date="2021" name="PeerJ">
        <title>Extensive microbial diversity within the chicken gut microbiome revealed by metagenomics and culture.</title>
        <authorList>
            <person name="Gilroy R."/>
            <person name="Ravi A."/>
            <person name="Getino M."/>
            <person name="Pursley I."/>
            <person name="Horton D.L."/>
            <person name="Alikhan N.F."/>
            <person name="Baker D."/>
            <person name="Gharbi K."/>
            <person name="Hall N."/>
            <person name="Watson M."/>
            <person name="Adriaenssens E.M."/>
            <person name="Foster-Nyarko E."/>
            <person name="Jarju S."/>
            <person name="Secka A."/>
            <person name="Antonio M."/>
            <person name="Oren A."/>
            <person name="Chaudhuri R.R."/>
            <person name="La Ragione R."/>
            <person name="Hildebrand F."/>
            <person name="Pallen M.J."/>
        </authorList>
    </citation>
    <scope>NUCLEOTIDE SEQUENCE</scope>
    <source>
        <strain evidence="3">ChiSxjej1B13-7958</strain>
    </source>
</reference>
<gene>
    <name evidence="3" type="primary">rsmD</name>
    <name evidence="3" type="ORF">IAB89_00390</name>
</gene>
<dbReference type="PIRSF" id="PIRSF004553">
    <property type="entry name" value="CHP00095"/>
    <property type="match status" value="1"/>
</dbReference>
<sequence length="186" mass="20611">MRVITGSARGRRLITLEGEDVRPTTDRVKEAMFSAVQFEVEGRQVLDLFAGSGQMAVEALSRGAARAVLVDAAKASLAVAEKNLTSTGLRDRAVLVNADFSSYLASCRERFDLVFLDPPYRTGLLQRALPLVEQHMNPGGTILCEHPLGEEMPEVVGSFVQYRSHKYGKIQVTLYRRQAEEGREQE</sequence>
<dbReference type="PANTHER" id="PTHR43542:SF1">
    <property type="entry name" value="METHYLTRANSFERASE"/>
    <property type="match status" value="1"/>
</dbReference>
<dbReference type="Pfam" id="PF03602">
    <property type="entry name" value="Cons_hypoth95"/>
    <property type="match status" value="1"/>
</dbReference>
<protein>
    <submittedName>
        <fullName evidence="3">16S rRNA (Guanine(966)-N(2))-methyltransferase RsmD</fullName>
        <ecNumber evidence="3">2.1.1.171</ecNumber>
    </submittedName>
</protein>
<dbReference type="InterPro" id="IPR029063">
    <property type="entry name" value="SAM-dependent_MTases_sf"/>
</dbReference>
<evidence type="ECO:0000313" key="3">
    <source>
        <dbReference type="EMBL" id="HIR46108.1"/>
    </source>
</evidence>
<keyword evidence="1 3" id="KW-0489">Methyltransferase</keyword>
<keyword evidence="2 3" id="KW-0808">Transferase</keyword>
<reference evidence="3" key="1">
    <citation type="submission" date="2020-10" db="EMBL/GenBank/DDBJ databases">
        <authorList>
            <person name="Gilroy R."/>
        </authorList>
    </citation>
    <scope>NUCLEOTIDE SEQUENCE</scope>
    <source>
        <strain evidence="3">ChiSxjej1B13-7958</strain>
    </source>
</reference>
<dbReference type="PROSITE" id="PS00092">
    <property type="entry name" value="N6_MTASE"/>
    <property type="match status" value="1"/>
</dbReference>
<dbReference type="InterPro" id="IPR002052">
    <property type="entry name" value="DNA_methylase_N6_adenine_CS"/>
</dbReference>
<proteinExistence type="predicted"/>
<comment type="caution">
    <text evidence="3">The sequence shown here is derived from an EMBL/GenBank/DDBJ whole genome shotgun (WGS) entry which is preliminary data.</text>
</comment>
<evidence type="ECO:0000256" key="1">
    <source>
        <dbReference type="ARBA" id="ARBA00022603"/>
    </source>
</evidence>
<evidence type="ECO:0000313" key="4">
    <source>
        <dbReference type="Proteomes" id="UP000824242"/>
    </source>
</evidence>
<dbReference type="EMBL" id="DVGZ01000004">
    <property type="protein sequence ID" value="HIR46108.1"/>
    <property type="molecule type" value="Genomic_DNA"/>
</dbReference>
<dbReference type="CDD" id="cd02440">
    <property type="entry name" value="AdoMet_MTases"/>
    <property type="match status" value="1"/>
</dbReference>
<dbReference type="Gene3D" id="3.40.50.150">
    <property type="entry name" value="Vaccinia Virus protein VP39"/>
    <property type="match status" value="1"/>
</dbReference>
<dbReference type="AlphaFoldDB" id="A0A9D1DDY4"/>
<dbReference type="GO" id="GO:0003676">
    <property type="term" value="F:nucleic acid binding"/>
    <property type="evidence" value="ECO:0007669"/>
    <property type="project" value="InterPro"/>
</dbReference>
<name>A0A9D1DDY4_9FIRM</name>
<evidence type="ECO:0000256" key="2">
    <source>
        <dbReference type="ARBA" id="ARBA00022679"/>
    </source>
</evidence>
<dbReference type="SUPFAM" id="SSF53335">
    <property type="entry name" value="S-adenosyl-L-methionine-dependent methyltransferases"/>
    <property type="match status" value="1"/>
</dbReference>
<dbReference type="InterPro" id="IPR004398">
    <property type="entry name" value="RNA_MeTrfase_RsmD"/>
</dbReference>
<dbReference type="Proteomes" id="UP000824242">
    <property type="component" value="Unassembled WGS sequence"/>
</dbReference>
<dbReference type="EC" id="2.1.1.171" evidence="3"/>
<dbReference type="PANTHER" id="PTHR43542">
    <property type="entry name" value="METHYLTRANSFERASE"/>
    <property type="match status" value="1"/>
</dbReference>
<dbReference type="NCBIfam" id="TIGR00095">
    <property type="entry name" value="16S rRNA (guanine(966)-N(2))-methyltransferase RsmD"/>
    <property type="match status" value="1"/>
</dbReference>
<organism evidence="3 4">
    <name type="scientific">Candidatus Caccousia avicola</name>
    <dbReference type="NCBI Taxonomy" id="2840721"/>
    <lineage>
        <taxon>Bacteria</taxon>
        <taxon>Bacillati</taxon>
        <taxon>Bacillota</taxon>
        <taxon>Clostridia</taxon>
        <taxon>Eubacteriales</taxon>
        <taxon>Oscillospiraceae</taxon>
        <taxon>Oscillospiraceae incertae sedis</taxon>
        <taxon>Candidatus Caccousia</taxon>
    </lineage>
</organism>
<dbReference type="GO" id="GO:0052913">
    <property type="term" value="F:16S rRNA (guanine(966)-N(2))-methyltransferase activity"/>
    <property type="evidence" value="ECO:0007669"/>
    <property type="project" value="UniProtKB-EC"/>
</dbReference>